<dbReference type="PATRIC" id="fig|566551.4.peg.604"/>
<gene>
    <name evidence="1" type="ORF">HMPREF0201_00652</name>
</gene>
<dbReference type="STRING" id="566551.HMPREF0201_00652"/>
<protein>
    <submittedName>
        <fullName evidence="1">Uncharacterized protein</fullName>
    </submittedName>
</protein>
<proteinExistence type="predicted"/>
<dbReference type="AlphaFoldDB" id="S3J8C1"/>
<dbReference type="EMBL" id="ATDT01000003">
    <property type="protein sequence ID" value="EPF20916.1"/>
    <property type="molecule type" value="Genomic_DNA"/>
</dbReference>
<evidence type="ECO:0000313" key="1">
    <source>
        <dbReference type="EMBL" id="EPF20916.1"/>
    </source>
</evidence>
<accession>S3J8C1</accession>
<name>S3J8C1_9ENTR</name>
<sequence length="47" mass="5576">MSYLLSFMYEPWNYLLPVTEVTVINLDVKASRRLNQSAREGLFSPYY</sequence>
<comment type="caution">
    <text evidence="1">The sequence shown here is derived from an EMBL/GenBank/DDBJ whole genome shotgun (WGS) entry which is preliminary data.</text>
</comment>
<reference evidence="1 2" key="1">
    <citation type="submission" date="2013-04" db="EMBL/GenBank/DDBJ databases">
        <authorList>
            <person name="Weinstock G."/>
            <person name="Sodergren E."/>
            <person name="Lobos E.A."/>
            <person name="Fulton L."/>
            <person name="Fulton R."/>
            <person name="Courtney L."/>
            <person name="Fronick C."/>
            <person name="O'Laughlin M."/>
            <person name="Godfrey J."/>
            <person name="Wilson R.M."/>
            <person name="Miner T."/>
            <person name="Farmer C."/>
            <person name="Delehaunty K."/>
            <person name="Cordes M."/>
            <person name="Minx P."/>
            <person name="Tomlinson C."/>
            <person name="Chen J."/>
            <person name="Wollam A."/>
            <person name="Pepin K.H."/>
            <person name="Palsikar V.B."/>
            <person name="Zhang X."/>
            <person name="Suruliraj S."/>
            <person name="Perna N.T."/>
            <person name="Plunkett G."/>
            <person name="Warren W."/>
            <person name="Mitreva M."/>
            <person name="Mardis E.R."/>
            <person name="Wilson R.K."/>
        </authorList>
    </citation>
    <scope>NUCLEOTIDE SEQUENCE [LARGE SCALE GENOMIC DNA]</scope>
    <source>
        <strain evidence="1 2">DSM 4568</strain>
    </source>
</reference>
<evidence type="ECO:0000313" key="2">
    <source>
        <dbReference type="Proteomes" id="UP000014585"/>
    </source>
</evidence>
<dbReference type="HOGENOM" id="CLU_3166051_0_0_6"/>
<organism evidence="1 2">
    <name type="scientific">Cedecea davisae DSM 4568</name>
    <dbReference type="NCBI Taxonomy" id="566551"/>
    <lineage>
        <taxon>Bacteria</taxon>
        <taxon>Pseudomonadati</taxon>
        <taxon>Pseudomonadota</taxon>
        <taxon>Gammaproteobacteria</taxon>
        <taxon>Enterobacterales</taxon>
        <taxon>Enterobacteriaceae</taxon>
        <taxon>Cedecea</taxon>
    </lineage>
</organism>
<dbReference type="Proteomes" id="UP000014585">
    <property type="component" value="Unassembled WGS sequence"/>
</dbReference>